<dbReference type="HOGENOM" id="CLU_101141_5_2_6"/>
<dbReference type="STRING" id="630626.EBL_c27880"/>
<dbReference type="OrthoDB" id="21822at2"/>
<dbReference type="KEGG" id="ebt:EBL_c27880"/>
<dbReference type="PATRIC" id="fig|630626.3.peg.2704"/>
<dbReference type="Gene3D" id="3.10.129.10">
    <property type="entry name" value="Hotdog Thioesterase"/>
    <property type="match status" value="1"/>
</dbReference>
<dbReference type="InterPro" id="IPR029069">
    <property type="entry name" value="HotDog_dom_sf"/>
</dbReference>
<dbReference type="eggNOG" id="COG0824">
    <property type="taxonomic scope" value="Bacteria"/>
</dbReference>
<sequence length="141" mass="15512">MSATTFTRPHRIRFSECDPAGIVFYPQYFVMFNNLLEQWVDELVPGGFAGYIGEQRFGLPTVHLEADFKAVSRMGDDVVLQLEVIHQGTRSLKLALSCTSLEGELRMQVVQTLVTTSLDTHRAIDIPAALSAALNASGEAP</sequence>
<dbReference type="SUPFAM" id="SSF54637">
    <property type="entry name" value="Thioesterase/thiol ester dehydrase-isomerase"/>
    <property type="match status" value="1"/>
</dbReference>
<accession>K6VW83</accession>
<evidence type="ECO:0000313" key="1">
    <source>
        <dbReference type="EMBL" id="AFJ47859.1"/>
    </source>
</evidence>
<dbReference type="EMBL" id="CP001560">
    <property type="protein sequence ID" value="AFJ47859.1"/>
    <property type="molecule type" value="Genomic_DNA"/>
</dbReference>
<dbReference type="Pfam" id="PF13279">
    <property type="entry name" value="4HBT_2"/>
    <property type="match status" value="1"/>
</dbReference>
<dbReference type="Proteomes" id="UP000001955">
    <property type="component" value="Chromosome"/>
</dbReference>
<dbReference type="RefSeq" id="WP_002439079.1">
    <property type="nucleotide sequence ID" value="NC_017910.1"/>
</dbReference>
<protein>
    <submittedName>
        <fullName evidence="1">Thioesterase superfamily protein</fullName>
    </submittedName>
</protein>
<proteinExistence type="predicted"/>
<evidence type="ECO:0000313" key="2">
    <source>
        <dbReference type="Proteomes" id="UP000001955"/>
    </source>
</evidence>
<gene>
    <name evidence="1" type="ordered locus">EBL_c27880</name>
</gene>
<keyword evidence="2" id="KW-1185">Reference proteome</keyword>
<reference evidence="1 2" key="1">
    <citation type="journal article" date="2012" name="J. Bacteriol.">
        <title>Complete genome sequence of the B12-producing Shimwellia blattae strain DSM 4481, isolated from a cockroach.</title>
        <authorList>
            <person name="Brzuszkiewicz E."/>
            <person name="Waschkowitz T."/>
            <person name="Wiezer A."/>
            <person name="Daniel R."/>
        </authorList>
    </citation>
    <scope>NUCLEOTIDE SEQUENCE [LARGE SCALE GENOMIC DNA]</scope>
    <source>
        <strain evidence="2">ATCC 29907 / DSM 4481 / JCM 1650 / NBRC 105725 / CDC 9005-74</strain>
    </source>
</reference>
<name>I2BBF5_SHIBC</name>
<dbReference type="AlphaFoldDB" id="I2BBF5"/>
<accession>I2BBF5</accession>
<organism evidence="1 2">
    <name type="scientific">Shimwellia blattae (strain ATCC 29907 / DSM 4481 / JCM 1650 / NBRC 105725 / CDC 9005-74)</name>
    <name type="common">Escherichia blattae</name>
    <dbReference type="NCBI Taxonomy" id="630626"/>
    <lineage>
        <taxon>Bacteria</taxon>
        <taxon>Pseudomonadati</taxon>
        <taxon>Pseudomonadota</taxon>
        <taxon>Gammaproteobacteria</taxon>
        <taxon>Enterobacterales</taxon>
        <taxon>Enterobacteriaceae</taxon>
        <taxon>Shimwellia</taxon>
    </lineage>
</organism>
<dbReference type="CDD" id="cd00586">
    <property type="entry name" value="4HBT"/>
    <property type="match status" value="1"/>
</dbReference>